<dbReference type="KEGG" id="acan:ACA1_204580"/>
<feature type="compositionally biased region" description="Basic residues" evidence="5">
    <location>
        <begin position="174"/>
        <end position="185"/>
    </location>
</feature>
<dbReference type="VEuPathDB" id="AmoebaDB:ACA1_204580"/>
<dbReference type="InterPro" id="IPR019403">
    <property type="entry name" value="Mediator_Med19_met"/>
</dbReference>
<keyword evidence="3" id="KW-0804">Transcription</keyword>
<dbReference type="GeneID" id="14916947"/>
<gene>
    <name evidence="6" type="ORF">ACA1_204580</name>
</gene>
<dbReference type="Pfam" id="PF10278">
    <property type="entry name" value="Med19"/>
    <property type="match status" value="1"/>
</dbReference>
<feature type="compositionally biased region" description="Low complexity" evidence="5">
    <location>
        <begin position="154"/>
        <end position="165"/>
    </location>
</feature>
<reference evidence="6 7" key="1">
    <citation type="journal article" date="2013" name="Genome Biol.">
        <title>Genome of Acanthamoeba castellanii highlights extensive lateral gene transfer and early evolution of tyrosine kinase signaling.</title>
        <authorList>
            <person name="Clarke M."/>
            <person name="Lohan A.J."/>
            <person name="Liu B."/>
            <person name="Lagkouvardos I."/>
            <person name="Roy S."/>
            <person name="Zafar N."/>
            <person name="Bertelli C."/>
            <person name="Schilde C."/>
            <person name="Kianianmomeni A."/>
            <person name="Burglin T.R."/>
            <person name="Frech C."/>
            <person name="Turcotte B."/>
            <person name="Kopec K.O."/>
            <person name="Synnott J.M."/>
            <person name="Choo C."/>
            <person name="Paponov I."/>
            <person name="Finkler A."/>
            <person name="Soon Heng Tan C."/>
            <person name="Hutchins A.P."/>
            <person name="Weinmeier T."/>
            <person name="Rattei T."/>
            <person name="Chu J.S."/>
            <person name="Gimenez G."/>
            <person name="Irimia M."/>
            <person name="Rigden D.J."/>
            <person name="Fitzpatrick D.A."/>
            <person name="Lorenzo-Morales J."/>
            <person name="Bateman A."/>
            <person name="Chiu C.H."/>
            <person name="Tang P."/>
            <person name="Hegemann P."/>
            <person name="Fromm H."/>
            <person name="Raoult D."/>
            <person name="Greub G."/>
            <person name="Miranda-Saavedra D."/>
            <person name="Chen N."/>
            <person name="Nash P."/>
            <person name="Ginger M.L."/>
            <person name="Horn M."/>
            <person name="Schaap P."/>
            <person name="Caler L."/>
            <person name="Loftus B."/>
        </authorList>
    </citation>
    <scope>NUCLEOTIDE SEQUENCE [LARGE SCALE GENOMIC DNA]</scope>
    <source>
        <strain evidence="6 7">Neff</strain>
    </source>
</reference>
<evidence type="ECO:0000256" key="4">
    <source>
        <dbReference type="ARBA" id="ARBA00023242"/>
    </source>
</evidence>
<proteinExistence type="predicted"/>
<protein>
    <submittedName>
        <fullName evidence="6">Uncharacterized protein</fullName>
    </submittedName>
</protein>
<dbReference type="Proteomes" id="UP000011083">
    <property type="component" value="Unassembled WGS sequence"/>
</dbReference>
<evidence type="ECO:0000313" key="7">
    <source>
        <dbReference type="Proteomes" id="UP000011083"/>
    </source>
</evidence>
<evidence type="ECO:0000256" key="5">
    <source>
        <dbReference type="SAM" id="MobiDB-lite"/>
    </source>
</evidence>
<feature type="compositionally biased region" description="Low complexity" evidence="5">
    <location>
        <begin position="212"/>
        <end position="222"/>
    </location>
</feature>
<evidence type="ECO:0000256" key="2">
    <source>
        <dbReference type="ARBA" id="ARBA00023015"/>
    </source>
</evidence>
<evidence type="ECO:0000256" key="1">
    <source>
        <dbReference type="ARBA" id="ARBA00004123"/>
    </source>
</evidence>
<dbReference type="AlphaFoldDB" id="L8GTM7"/>
<dbReference type="GO" id="GO:0016592">
    <property type="term" value="C:mediator complex"/>
    <property type="evidence" value="ECO:0007669"/>
    <property type="project" value="InterPro"/>
</dbReference>
<feature type="region of interest" description="Disordered" evidence="5">
    <location>
        <begin position="102"/>
        <end position="240"/>
    </location>
</feature>
<dbReference type="GO" id="GO:0006357">
    <property type="term" value="P:regulation of transcription by RNA polymerase II"/>
    <property type="evidence" value="ECO:0007669"/>
    <property type="project" value="InterPro"/>
</dbReference>
<accession>L8GTM7</accession>
<feature type="compositionally biased region" description="Basic residues" evidence="5">
    <location>
        <begin position="125"/>
        <end position="136"/>
    </location>
</feature>
<name>L8GTM7_ACACF</name>
<dbReference type="RefSeq" id="XP_004338383.1">
    <property type="nucleotide sequence ID" value="XM_004338335.1"/>
</dbReference>
<dbReference type="GO" id="GO:0003712">
    <property type="term" value="F:transcription coregulator activity"/>
    <property type="evidence" value="ECO:0007669"/>
    <property type="project" value="InterPro"/>
</dbReference>
<keyword evidence="7" id="KW-1185">Reference proteome</keyword>
<comment type="subcellular location">
    <subcellularLocation>
        <location evidence="1">Nucleus</location>
    </subcellularLocation>
</comment>
<keyword evidence="4" id="KW-0539">Nucleus</keyword>
<sequence>MLPLWVRSVLEPTISFVGMLTGAVNLIEHYKLSGLLKDRDKIPPTFEPYIRHLPVMGNETDKNPALGLRALFPLDEWPIVEDDDDLALAPLGQELLKGLTLEPGKLEERRRRKKHRDKDREGRAERKHRKHRKKHRDQQVAADGSVISPGADGGSAAPTPGTEPGAEGGERRDKERKHRHKHKRKSREEGAEGSTKESREERRKKRRRREQQAGSENQQQQQPSPTKPTDGAPAAPAVVG</sequence>
<keyword evidence="2" id="KW-0805">Transcription regulation</keyword>
<organism evidence="6 7">
    <name type="scientific">Acanthamoeba castellanii (strain ATCC 30010 / Neff)</name>
    <dbReference type="NCBI Taxonomy" id="1257118"/>
    <lineage>
        <taxon>Eukaryota</taxon>
        <taxon>Amoebozoa</taxon>
        <taxon>Discosea</taxon>
        <taxon>Longamoebia</taxon>
        <taxon>Centramoebida</taxon>
        <taxon>Acanthamoebidae</taxon>
        <taxon>Acanthamoeba</taxon>
    </lineage>
</organism>
<evidence type="ECO:0000313" key="6">
    <source>
        <dbReference type="EMBL" id="ELR16370.1"/>
    </source>
</evidence>
<dbReference type="EMBL" id="KB008001">
    <property type="protein sequence ID" value="ELR16370.1"/>
    <property type="molecule type" value="Genomic_DNA"/>
</dbReference>
<feature type="compositionally biased region" description="Basic and acidic residues" evidence="5">
    <location>
        <begin position="186"/>
        <end position="201"/>
    </location>
</feature>
<evidence type="ECO:0000256" key="3">
    <source>
        <dbReference type="ARBA" id="ARBA00023163"/>
    </source>
</evidence>